<dbReference type="SUPFAM" id="SSF51445">
    <property type="entry name" value="(Trans)glycosidases"/>
    <property type="match status" value="1"/>
</dbReference>
<comment type="caution">
    <text evidence="9">The sequence shown here is derived from an EMBL/GenBank/DDBJ whole genome shotgun (WGS) entry which is preliminary data.</text>
</comment>
<evidence type="ECO:0000256" key="6">
    <source>
        <dbReference type="ARBA" id="ARBA00023180"/>
    </source>
</evidence>
<dbReference type="Gene3D" id="3.20.20.80">
    <property type="entry name" value="Glycosidases"/>
    <property type="match status" value="1"/>
</dbReference>
<keyword evidence="10" id="KW-1185">Reference proteome</keyword>
<evidence type="ECO:0000256" key="4">
    <source>
        <dbReference type="ARBA" id="ARBA00022729"/>
    </source>
</evidence>
<dbReference type="AlphaFoldDB" id="A0ABD1CDG1"/>
<protein>
    <recommendedName>
        <fullName evidence="3">alpha-glucosidase</fullName>
        <ecNumber evidence="3">3.2.1.20</ecNumber>
    </recommendedName>
</protein>
<comment type="similarity">
    <text evidence="2">Belongs to the glycosyl hydrolase 13 family.</text>
</comment>
<organism evidence="9 10">
    <name type="scientific">Culex pipiens pipiens</name>
    <name type="common">Northern house mosquito</name>
    <dbReference type="NCBI Taxonomy" id="38569"/>
    <lineage>
        <taxon>Eukaryota</taxon>
        <taxon>Metazoa</taxon>
        <taxon>Ecdysozoa</taxon>
        <taxon>Arthropoda</taxon>
        <taxon>Hexapoda</taxon>
        <taxon>Insecta</taxon>
        <taxon>Pterygota</taxon>
        <taxon>Neoptera</taxon>
        <taxon>Endopterygota</taxon>
        <taxon>Diptera</taxon>
        <taxon>Nematocera</taxon>
        <taxon>Culicoidea</taxon>
        <taxon>Culicidae</taxon>
        <taxon>Culicinae</taxon>
        <taxon>Culicini</taxon>
        <taxon>Culex</taxon>
        <taxon>Culex</taxon>
    </lineage>
</organism>
<dbReference type="SUPFAM" id="SSF51011">
    <property type="entry name" value="Glycosyl hydrolase domain"/>
    <property type="match status" value="1"/>
</dbReference>
<keyword evidence="4" id="KW-0732">Signal</keyword>
<dbReference type="EMBL" id="JBEHCU010013369">
    <property type="protein sequence ID" value="KAL1374434.1"/>
    <property type="molecule type" value="Genomic_DNA"/>
</dbReference>
<dbReference type="FunFam" id="3.90.400.10:FF:000001">
    <property type="entry name" value="Maltase A3, isoform A"/>
    <property type="match status" value="1"/>
</dbReference>
<accession>A0ABD1CDG1</accession>
<evidence type="ECO:0000313" key="10">
    <source>
        <dbReference type="Proteomes" id="UP001562425"/>
    </source>
</evidence>
<dbReference type="SMART" id="SM00642">
    <property type="entry name" value="Aamy"/>
    <property type="match status" value="1"/>
</dbReference>
<dbReference type="PANTHER" id="PTHR10357:SF179">
    <property type="entry name" value="NEUTRAL AND BASIC AMINO ACID TRANSPORT PROTEIN RBAT"/>
    <property type="match status" value="1"/>
</dbReference>
<dbReference type="Gene3D" id="2.60.40.1180">
    <property type="entry name" value="Golgi alpha-mannosidase II"/>
    <property type="match status" value="1"/>
</dbReference>
<evidence type="ECO:0000313" key="9">
    <source>
        <dbReference type="EMBL" id="KAL1374434.1"/>
    </source>
</evidence>
<evidence type="ECO:0000256" key="2">
    <source>
        <dbReference type="ARBA" id="ARBA00008061"/>
    </source>
</evidence>
<keyword evidence="6" id="KW-0325">Glycoprotein</keyword>
<evidence type="ECO:0000256" key="1">
    <source>
        <dbReference type="ARBA" id="ARBA00001657"/>
    </source>
</evidence>
<sequence length="723" mass="82425">MADSSSSDEELAAATLPKSSTVALQRRGPAQCHECYGDCADCCVPCCKDTVHRCHSDGATAASLSRIVTGKNLLTRTMRYAPGPATRKCVLTLDGYSYVIGLIGRRSVSVSTMLGPKVTWSLLAVAAVCLVGSTSAQEKDWWETTVFYQIYPRSFFDTNGDGVGDVKGVTAKLQHLKDTGFEATWLSPIFSSPQEDFGYDVSDFKSVDPLFGTNAHLEELFAEAKKLGIKIILDFVPNHSSNEHEWFIKSENGDPKYKDYYVWNKGKENPQGGRNIPPNNWQSVFYGSAWEWSDKRQEYYLHQFAVGQPDLNYRNPEVIKEFDDVLLFWMQKGASGFRIDAINHMFEVEDYRDEPINNPEDPNSYGYTHHIYTKDQPETYDVIAHWRKLIDKYVEDNKVDTIIMMTEAYANLTMTMKFYESDDGKEQRAHFPFNFAMIEDLHDQSKASEFKYIIDRFLDNMPRGKVTNWVLGNHDKPRMSSRYGRERVDGMALMLVTLPGVAVIYNGEEIGMEDFRDMSYEDSRDPQGCNLGEENYKWASRDPQRTPFQWDDTFNAGFSSAPRTWLPMHPLYRQTNLLKQKEADYSTYHFYVDALKLRKDRVYSHGEFRSRAYNDDVFAFVRFLRENEDRELDPYNVVVINFRGESHTIDVTDLYRFAGETAPVRLVGTDSRHKVGDSVNTTALHLGPYEAIVIGHGVAASGAVGLQVSISLLIVAMLKFLLF</sequence>
<reference evidence="9 10" key="1">
    <citation type="submission" date="2024-05" db="EMBL/GenBank/DDBJ databases">
        <title>Culex pipiens pipiens assembly and annotation.</title>
        <authorList>
            <person name="Alout H."/>
            <person name="Durand T."/>
        </authorList>
    </citation>
    <scope>NUCLEOTIDE SEQUENCE [LARGE SCALE GENOMIC DNA]</scope>
    <source>
        <strain evidence="9">HA-2024</strain>
        <tissue evidence="9">Whole body</tissue>
    </source>
</reference>
<dbReference type="Pfam" id="PF00128">
    <property type="entry name" value="Alpha-amylase"/>
    <property type="match status" value="1"/>
</dbReference>
<evidence type="ECO:0000256" key="5">
    <source>
        <dbReference type="ARBA" id="ARBA00022801"/>
    </source>
</evidence>
<comment type="catalytic activity">
    <reaction evidence="1">
        <text>Hydrolysis of terminal, non-reducing (1-&gt;4)-linked alpha-D-glucose residues with release of alpha-D-glucose.</text>
        <dbReference type="EC" id="3.2.1.20"/>
    </reaction>
</comment>
<evidence type="ECO:0000256" key="3">
    <source>
        <dbReference type="ARBA" id="ARBA00012741"/>
    </source>
</evidence>
<dbReference type="EC" id="3.2.1.20" evidence="3"/>
<dbReference type="CDD" id="cd11328">
    <property type="entry name" value="AmyAc_maltase"/>
    <property type="match status" value="1"/>
</dbReference>
<proteinExistence type="inferred from homology"/>
<gene>
    <name evidence="9" type="ORF">pipiens_001103</name>
</gene>
<evidence type="ECO:0000256" key="7">
    <source>
        <dbReference type="ARBA" id="ARBA00023295"/>
    </source>
</evidence>
<feature type="domain" description="Glycosyl hydrolase family 13 catalytic" evidence="8">
    <location>
        <begin position="149"/>
        <end position="545"/>
    </location>
</feature>
<evidence type="ECO:0000259" key="8">
    <source>
        <dbReference type="SMART" id="SM00642"/>
    </source>
</evidence>
<dbReference type="InterPro" id="IPR013780">
    <property type="entry name" value="Glyco_hydro_b"/>
</dbReference>
<dbReference type="InterPro" id="IPR006047">
    <property type="entry name" value="GH13_cat_dom"/>
</dbReference>
<keyword evidence="7" id="KW-0326">Glycosidase</keyword>
<dbReference type="Gene3D" id="3.90.400.10">
    <property type="entry name" value="Oligo-1,6-glucosidase, Domain 2"/>
    <property type="match status" value="1"/>
</dbReference>
<dbReference type="Proteomes" id="UP001562425">
    <property type="component" value="Unassembled WGS sequence"/>
</dbReference>
<dbReference type="PANTHER" id="PTHR10357">
    <property type="entry name" value="ALPHA-AMYLASE FAMILY MEMBER"/>
    <property type="match status" value="1"/>
</dbReference>
<dbReference type="InterPro" id="IPR045857">
    <property type="entry name" value="O16G_dom_2"/>
</dbReference>
<keyword evidence="5" id="KW-0378">Hydrolase</keyword>
<dbReference type="InterPro" id="IPR017853">
    <property type="entry name" value="GH"/>
</dbReference>
<dbReference type="GO" id="GO:0004558">
    <property type="term" value="F:alpha-1,4-glucosidase activity"/>
    <property type="evidence" value="ECO:0007669"/>
    <property type="project" value="UniProtKB-EC"/>
</dbReference>
<name>A0ABD1CDG1_CULPP</name>